<dbReference type="InterPro" id="IPR050553">
    <property type="entry name" value="Thioredoxin_ResA/DsbE_sf"/>
</dbReference>
<evidence type="ECO:0000256" key="2">
    <source>
        <dbReference type="ARBA" id="ARBA00022729"/>
    </source>
</evidence>
<keyword evidence="5" id="KW-0676">Redox-active center</keyword>
<evidence type="ECO:0000256" key="6">
    <source>
        <dbReference type="SAM" id="SignalP"/>
    </source>
</evidence>
<evidence type="ECO:0000313" key="9">
    <source>
        <dbReference type="Proteomes" id="UP000295260"/>
    </source>
</evidence>
<dbReference type="InterPro" id="IPR000866">
    <property type="entry name" value="AhpC/TSA"/>
</dbReference>
<reference evidence="8 9" key="1">
    <citation type="submission" date="2019-03" db="EMBL/GenBank/DDBJ databases">
        <title>Genomic Encyclopedia of Archaeal and Bacterial Type Strains, Phase II (KMG-II): from individual species to whole genera.</title>
        <authorList>
            <person name="Goeker M."/>
        </authorList>
    </citation>
    <scope>NUCLEOTIDE SEQUENCE [LARGE SCALE GENOMIC DNA]</scope>
    <source>
        <strain evidence="8 9">DSM 25687</strain>
    </source>
</reference>
<evidence type="ECO:0000256" key="4">
    <source>
        <dbReference type="ARBA" id="ARBA00023157"/>
    </source>
</evidence>
<feature type="signal peptide" evidence="6">
    <location>
        <begin position="1"/>
        <end position="19"/>
    </location>
</feature>
<dbReference type="SUPFAM" id="SSF52833">
    <property type="entry name" value="Thioredoxin-like"/>
    <property type="match status" value="1"/>
</dbReference>
<organism evidence="8 9">
    <name type="scientific">Flavobacterium dankookense</name>
    <dbReference type="NCBI Taxonomy" id="706186"/>
    <lineage>
        <taxon>Bacteria</taxon>
        <taxon>Pseudomonadati</taxon>
        <taxon>Bacteroidota</taxon>
        <taxon>Flavobacteriia</taxon>
        <taxon>Flavobacteriales</taxon>
        <taxon>Flavobacteriaceae</taxon>
        <taxon>Flavobacterium</taxon>
    </lineage>
</organism>
<dbReference type="OrthoDB" id="6278496at2"/>
<dbReference type="Proteomes" id="UP000295260">
    <property type="component" value="Unassembled WGS sequence"/>
</dbReference>
<protein>
    <submittedName>
        <fullName evidence="8">Putative secreted protein (Por secretion system target)</fullName>
    </submittedName>
</protein>
<evidence type="ECO:0000259" key="7">
    <source>
        <dbReference type="PROSITE" id="PS51352"/>
    </source>
</evidence>
<evidence type="ECO:0000256" key="3">
    <source>
        <dbReference type="ARBA" id="ARBA00022748"/>
    </source>
</evidence>
<dbReference type="CDD" id="cd02966">
    <property type="entry name" value="TlpA_like_family"/>
    <property type="match status" value="1"/>
</dbReference>
<dbReference type="GO" id="GO:0017004">
    <property type="term" value="P:cytochrome complex assembly"/>
    <property type="evidence" value="ECO:0007669"/>
    <property type="project" value="UniProtKB-KW"/>
</dbReference>
<comment type="subcellular location">
    <subcellularLocation>
        <location evidence="1">Cell envelope</location>
    </subcellularLocation>
</comment>
<sequence length="478" mass="51099">MKKTLLALLLCCTSMTINSQISGVQAPDFTVTDINGQTHTLSTYLAQGKTVILDISATWCGPCWNFHNGHALEDLYNSYGPNGSNDLVVLFVEGDAQTTSADLNGTGNNTQGNWVANTPYPIIDNSQISDLYGITYFPSLFRICPTGIVTSIQTANVTSLRNNLNSNCGTMPGAQNHGKVEMDDLNSCSTTAIPVAKIKNYGTNSITSATLSLKENGSVVATKNYAGVLTMYNSANVTFNAVDLNATSQYEVEISNINNATPYNNNLTNEVVAFNLANNSALQAQVRVYTDDYPTEISWRIKNGAGTIIASGGPYVGSPNGGGADANTTKIHNLTLTDATDCFSVELLDSYGDGWGYGSTPHGLEIFNGDNSIFNLSVANFGTALNRSAAFRTTSSLSVNENEIAKISMLPNPSNGIFTLTTEILVDVEIYDISGKKVFAGTNMENNAIININQLNSGLYLAKVTGDNYSETIKLIIK</sequence>
<gene>
    <name evidence="8" type="ORF">BC748_1570</name>
</gene>
<dbReference type="PANTHER" id="PTHR42852:SF6">
    <property type="entry name" value="THIOL:DISULFIDE INTERCHANGE PROTEIN DSBE"/>
    <property type="match status" value="1"/>
</dbReference>
<evidence type="ECO:0000256" key="1">
    <source>
        <dbReference type="ARBA" id="ARBA00004196"/>
    </source>
</evidence>
<dbReference type="InterPro" id="IPR026444">
    <property type="entry name" value="Secre_tail"/>
</dbReference>
<keyword evidence="2 6" id="KW-0732">Signal</keyword>
<feature type="domain" description="Thioredoxin" evidence="7">
    <location>
        <begin position="20"/>
        <end position="169"/>
    </location>
</feature>
<comment type="caution">
    <text evidence="8">The sequence shown here is derived from an EMBL/GenBank/DDBJ whole genome shotgun (WGS) entry which is preliminary data.</text>
</comment>
<dbReference type="Pfam" id="PF00578">
    <property type="entry name" value="AhpC-TSA"/>
    <property type="match status" value="1"/>
</dbReference>
<dbReference type="EMBL" id="SNXR01000013">
    <property type="protein sequence ID" value="TDP59323.1"/>
    <property type="molecule type" value="Genomic_DNA"/>
</dbReference>
<dbReference type="InterPro" id="IPR036249">
    <property type="entry name" value="Thioredoxin-like_sf"/>
</dbReference>
<dbReference type="Pfam" id="PF18962">
    <property type="entry name" value="Por_Secre_tail"/>
    <property type="match status" value="1"/>
</dbReference>
<dbReference type="PANTHER" id="PTHR42852">
    <property type="entry name" value="THIOL:DISULFIDE INTERCHANGE PROTEIN DSBE"/>
    <property type="match status" value="1"/>
</dbReference>
<keyword evidence="3" id="KW-0201">Cytochrome c-type biogenesis</keyword>
<dbReference type="InterPro" id="IPR013766">
    <property type="entry name" value="Thioredoxin_domain"/>
</dbReference>
<dbReference type="AlphaFoldDB" id="A0A4R6QBV3"/>
<keyword evidence="9" id="KW-1185">Reference proteome</keyword>
<keyword evidence="4" id="KW-1015">Disulfide bond</keyword>
<dbReference type="PROSITE" id="PS51352">
    <property type="entry name" value="THIOREDOXIN_2"/>
    <property type="match status" value="1"/>
</dbReference>
<evidence type="ECO:0000256" key="5">
    <source>
        <dbReference type="ARBA" id="ARBA00023284"/>
    </source>
</evidence>
<dbReference type="Gene3D" id="3.40.30.10">
    <property type="entry name" value="Glutaredoxin"/>
    <property type="match status" value="1"/>
</dbReference>
<dbReference type="GO" id="GO:0016209">
    <property type="term" value="F:antioxidant activity"/>
    <property type="evidence" value="ECO:0007669"/>
    <property type="project" value="InterPro"/>
</dbReference>
<feature type="chain" id="PRO_5020214324" evidence="6">
    <location>
        <begin position="20"/>
        <end position="478"/>
    </location>
</feature>
<dbReference type="GO" id="GO:0030313">
    <property type="term" value="C:cell envelope"/>
    <property type="evidence" value="ECO:0007669"/>
    <property type="project" value="UniProtKB-SubCell"/>
</dbReference>
<dbReference type="NCBIfam" id="TIGR04183">
    <property type="entry name" value="Por_Secre_tail"/>
    <property type="match status" value="1"/>
</dbReference>
<dbReference type="GO" id="GO:0016491">
    <property type="term" value="F:oxidoreductase activity"/>
    <property type="evidence" value="ECO:0007669"/>
    <property type="project" value="InterPro"/>
</dbReference>
<name>A0A4R6QBV3_9FLAO</name>
<proteinExistence type="predicted"/>
<dbReference type="RefSeq" id="WP_133532859.1">
    <property type="nucleotide sequence ID" value="NZ_SNXR01000013.1"/>
</dbReference>
<accession>A0A4R6QBV3</accession>
<evidence type="ECO:0000313" key="8">
    <source>
        <dbReference type="EMBL" id="TDP59323.1"/>
    </source>
</evidence>